<proteinExistence type="predicted"/>
<organism evidence="1">
    <name type="scientific">bioreactor metagenome</name>
    <dbReference type="NCBI Taxonomy" id="1076179"/>
    <lineage>
        <taxon>unclassified sequences</taxon>
        <taxon>metagenomes</taxon>
        <taxon>ecological metagenomes</taxon>
    </lineage>
</organism>
<dbReference type="EMBL" id="VSSQ01037172">
    <property type="protein sequence ID" value="MPM89799.1"/>
    <property type="molecule type" value="Genomic_DNA"/>
</dbReference>
<evidence type="ECO:0000313" key="1">
    <source>
        <dbReference type="EMBL" id="MPM89799.1"/>
    </source>
</evidence>
<dbReference type="AlphaFoldDB" id="A0A645DKG5"/>
<comment type="caution">
    <text evidence="1">The sequence shown here is derived from an EMBL/GenBank/DDBJ whole genome shotgun (WGS) entry which is preliminary data.</text>
</comment>
<protein>
    <submittedName>
        <fullName evidence="1">Uncharacterized protein</fullName>
    </submittedName>
</protein>
<sequence length="63" mass="7466">MVNIKHDNDITTSSYQFGRIDFEFLEIAYTSKPVIKSNFFQLFFLPLFQQIKIAKAGQKQKYK</sequence>
<reference evidence="1" key="1">
    <citation type="submission" date="2019-08" db="EMBL/GenBank/DDBJ databases">
        <authorList>
            <person name="Kucharzyk K."/>
            <person name="Murdoch R.W."/>
            <person name="Higgins S."/>
            <person name="Loffler F."/>
        </authorList>
    </citation>
    <scope>NUCLEOTIDE SEQUENCE</scope>
</reference>
<name>A0A645DKG5_9ZZZZ</name>
<accession>A0A645DKG5</accession>
<gene>
    <name evidence="1" type="ORF">SDC9_136911</name>
</gene>